<keyword evidence="1" id="KW-0812">Transmembrane</keyword>
<evidence type="ECO:0000313" key="4">
    <source>
        <dbReference type="Proteomes" id="UP000469440"/>
    </source>
</evidence>
<keyword evidence="1" id="KW-1133">Transmembrane helix</keyword>
<feature type="transmembrane region" description="Helical" evidence="1">
    <location>
        <begin position="49"/>
        <end position="71"/>
    </location>
</feature>
<accession>A0A6N8HXZ1</accession>
<name>A0A6N8HXZ1_9FIRM</name>
<dbReference type="RefSeq" id="WP_066643699.1">
    <property type="nucleotide sequence ID" value="NZ_CP060286.1"/>
</dbReference>
<proteinExistence type="predicted"/>
<evidence type="ECO:0000313" key="3">
    <source>
        <dbReference type="EMBL" id="QNK40661.1"/>
    </source>
</evidence>
<evidence type="ECO:0000313" key="5">
    <source>
        <dbReference type="Proteomes" id="UP000515909"/>
    </source>
</evidence>
<keyword evidence="1" id="KW-0472">Membrane</keyword>
<dbReference type="AlphaFoldDB" id="A0A6N8HXZ1"/>
<organism evidence="2 4">
    <name type="scientific">Caproicibacter fermentans</name>
    <dbReference type="NCBI Taxonomy" id="2576756"/>
    <lineage>
        <taxon>Bacteria</taxon>
        <taxon>Bacillati</taxon>
        <taxon>Bacillota</taxon>
        <taxon>Clostridia</taxon>
        <taxon>Eubacteriales</taxon>
        <taxon>Acutalibacteraceae</taxon>
        <taxon>Caproicibacter</taxon>
    </lineage>
</organism>
<dbReference type="OrthoDB" id="2066000at2"/>
<dbReference type="KEGG" id="cfem:HCR03_18940"/>
<evidence type="ECO:0000256" key="1">
    <source>
        <dbReference type="SAM" id="Phobius"/>
    </source>
</evidence>
<protein>
    <submittedName>
        <fullName evidence="2">Uncharacterized protein</fullName>
    </submittedName>
</protein>
<accession>A0A7G8TAM0</accession>
<reference evidence="3 5" key="2">
    <citation type="submission" date="2020-08" db="EMBL/GenBank/DDBJ databases">
        <title>The isolate Caproiciproducens sp. 7D4C2 produces n-caproate at mildly acidic conditions from hexoses: genome and rBOX comparison with related strains and chain-elongating bacteria.</title>
        <authorList>
            <person name="Esquivel-Elizondo S."/>
            <person name="Bagci C."/>
            <person name="Temovska M."/>
            <person name="Jeon B.S."/>
            <person name="Bessarab I."/>
            <person name="Williams R.B.H."/>
            <person name="Huson D.H."/>
            <person name="Angenent L.T."/>
        </authorList>
    </citation>
    <scope>NUCLEOTIDE SEQUENCE [LARGE SCALE GENOMIC DNA]</scope>
    <source>
        <strain evidence="3 5">7D4C2</strain>
    </source>
</reference>
<keyword evidence="4" id="KW-1185">Reference proteome</keyword>
<evidence type="ECO:0000313" key="2">
    <source>
        <dbReference type="EMBL" id="MVB10538.1"/>
    </source>
</evidence>
<dbReference type="Proteomes" id="UP000469440">
    <property type="component" value="Unassembled WGS sequence"/>
</dbReference>
<dbReference type="Proteomes" id="UP000515909">
    <property type="component" value="Chromosome"/>
</dbReference>
<sequence>MGFPIFFLIVLAIAALLVATVVVYFHAYKRNINKVLETNEHTRIPMTPPYKVAIILTIVVLIVGISISYFVGYKVAYDNYEESSSQTSIFDIQTFYAKVKEVNDNALLVEGISLNDQSYRGELNYDVSEETRMEWHNTPISLSDLDEGDLVSITLLTDRGGVTDIFKIQLLDDKR</sequence>
<gene>
    <name evidence="2" type="ORF">CAFE_12320</name>
    <name evidence="3" type="ORF">HCR03_18940</name>
</gene>
<dbReference type="EMBL" id="VWXL01000041">
    <property type="protein sequence ID" value="MVB10538.1"/>
    <property type="molecule type" value="Genomic_DNA"/>
</dbReference>
<reference evidence="2 4" key="1">
    <citation type="submission" date="2019-09" db="EMBL/GenBank/DDBJ databases">
        <title>Genome sequence of Clostridium sp. EA1.</title>
        <authorList>
            <person name="Poehlein A."/>
            <person name="Bengelsdorf F.R."/>
            <person name="Daniel R."/>
        </authorList>
    </citation>
    <scope>NUCLEOTIDE SEQUENCE [LARGE SCALE GENOMIC DNA]</scope>
    <source>
        <strain evidence="2 4">EA1</strain>
    </source>
</reference>
<feature type="transmembrane region" description="Helical" evidence="1">
    <location>
        <begin position="6"/>
        <end position="28"/>
    </location>
</feature>
<dbReference type="EMBL" id="CP060286">
    <property type="protein sequence ID" value="QNK40661.1"/>
    <property type="molecule type" value="Genomic_DNA"/>
</dbReference>